<protein>
    <submittedName>
        <fullName evidence="1">9722_t:CDS:1</fullName>
    </submittedName>
</protein>
<name>A0A9N8ZR73_9GLOM</name>
<evidence type="ECO:0000313" key="2">
    <source>
        <dbReference type="Proteomes" id="UP000789831"/>
    </source>
</evidence>
<dbReference type="EMBL" id="CAJVPL010000506">
    <property type="protein sequence ID" value="CAG8504403.1"/>
    <property type="molecule type" value="Genomic_DNA"/>
</dbReference>
<sequence>QEVANQKQYYSNATATLIAIDAEIGAVNKENEGELAKHIIQQIVTAPWFKSYVAQQWQEVNLSLGQALQAVAHRQQTVPVDVDGSTNVAGSSKIEAEPNSLIITPQGIQLLVPEEDSHQPIKIERHYSTTREKIPIFIDMLNQQAITGTEAIQAYQTQLINPHLQAEQEEQFQQEQLIKPLSKITTFQPL</sequence>
<proteinExistence type="predicted"/>
<dbReference type="Proteomes" id="UP000789831">
    <property type="component" value="Unassembled WGS sequence"/>
</dbReference>
<evidence type="ECO:0000313" key="1">
    <source>
        <dbReference type="EMBL" id="CAG8504403.1"/>
    </source>
</evidence>
<gene>
    <name evidence="1" type="ORF">AGERDE_LOCUS4414</name>
</gene>
<accession>A0A9N8ZR73</accession>
<reference evidence="1" key="1">
    <citation type="submission" date="2021-06" db="EMBL/GenBank/DDBJ databases">
        <authorList>
            <person name="Kallberg Y."/>
            <person name="Tangrot J."/>
            <person name="Rosling A."/>
        </authorList>
    </citation>
    <scope>NUCLEOTIDE SEQUENCE</scope>
    <source>
        <strain evidence="1">MT106</strain>
    </source>
</reference>
<keyword evidence="2" id="KW-1185">Reference proteome</keyword>
<dbReference type="AlphaFoldDB" id="A0A9N8ZR73"/>
<organism evidence="1 2">
    <name type="scientific">Ambispora gerdemannii</name>
    <dbReference type="NCBI Taxonomy" id="144530"/>
    <lineage>
        <taxon>Eukaryota</taxon>
        <taxon>Fungi</taxon>
        <taxon>Fungi incertae sedis</taxon>
        <taxon>Mucoromycota</taxon>
        <taxon>Glomeromycotina</taxon>
        <taxon>Glomeromycetes</taxon>
        <taxon>Archaeosporales</taxon>
        <taxon>Ambisporaceae</taxon>
        <taxon>Ambispora</taxon>
    </lineage>
</organism>
<comment type="caution">
    <text evidence="1">The sequence shown here is derived from an EMBL/GenBank/DDBJ whole genome shotgun (WGS) entry which is preliminary data.</text>
</comment>
<feature type="non-terminal residue" evidence="1">
    <location>
        <position position="1"/>
    </location>
</feature>